<dbReference type="SMART" id="SM00184">
    <property type="entry name" value="RING"/>
    <property type="match status" value="1"/>
</dbReference>
<evidence type="ECO:0000259" key="6">
    <source>
        <dbReference type="PROSITE" id="PS50089"/>
    </source>
</evidence>
<dbReference type="InterPro" id="IPR018957">
    <property type="entry name" value="Znf_C3HC4_RING-type"/>
</dbReference>
<dbReference type="GeneID" id="63720740"/>
<gene>
    <name evidence="8" type="ORF">DCS_08097</name>
</gene>
<feature type="region of interest" description="Disordered" evidence="5">
    <location>
        <begin position="499"/>
        <end position="527"/>
    </location>
</feature>
<dbReference type="Gene3D" id="3.30.40.10">
    <property type="entry name" value="Zinc/RING finger domain, C3HC4 (zinc finger)"/>
    <property type="match status" value="2"/>
</dbReference>
<evidence type="ECO:0000313" key="8">
    <source>
        <dbReference type="EMBL" id="KYK56130.1"/>
    </source>
</evidence>
<dbReference type="SUPFAM" id="SSF57850">
    <property type="entry name" value="RING/U-box"/>
    <property type="match status" value="1"/>
</dbReference>
<dbReference type="GO" id="GO:0008270">
    <property type="term" value="F:zinc ion binding"/>
    <property type="evidence" value="ECO:0007669"/>
    <property type="project" value="UniProtKB-KW"/>
</dbReference>
<dbReference type="Proteomes" id="UP000076580">
    <property type="component" value="Chromosome 03"/>
</dbReference>
<keyword evidence="2 4" id="KW-0863">Zinc-finger</keyword>
<dbReference type="InterPro" id="IPR017907">
    <property type="entry name" value="Znf_RING_CS"/>
</dbReference>
<dbReference type="Pfam" id="PF02176">
    <property type="entry name" value="zf-TRAF"/>
    <property type="match status" value="1"/>
</dbReference>
<dbReference type="InterPro" id="IPR001841">
    <property type="entry name" value="Znf_RING"/>
</dbReference>
<evidence type="ECO:0000256" key="3">
    <source>
        <dbReference type="ARBA" id="ARBA00022833"/>
    </source>
</evidence>
<protein>
    <submittedName>
        <fullName evidence="8">TRAF-like signal transducer</fullName>
    </submittedName>
</protein>
<keyword evidence="9" id="KW-1185">Reference proteome</keyword>
<sequence length="527" mass="58304">MSARGQSTGRESPLGGGSPTLPSPDLARVAVVSPTGFTHVRESTADSDEGPRSIRTPERPLGLFRQPTSDAFHATPEVQAWARGEAPRNVVGMAVELPEDGRGGRMGAFGRRSGPLLRPHASSLDLPRKYGGKAIFDMHALTYVFDTDPNLLCPICHDPLVDPVSTPCDHTFCYRCLRRCIVTSPAGSACPIDREPLSWLDCFTSARLTRTQLNNLAVFCPHRARGCHLELRREAVEKHATVDCPWREVPCPDPDCERMLQWKGRSGGCPHRIIRCGRCNAMVEEVDREAHLLTCVKSKTRCLGCWELISRSHVDTHYLVECDGVEMACPYEDVGCPERAVRAEICRHARACAFHPDTASGIVIRVLRESLHSSEIAAAKLKMMETRQDDTNRRIDELVAALTTTTTTTTLGGGGGGGSRLAADDRTAQDLEKVHQNLSHLEARQSMWIINQVMPIREDVTELRNSINMIRMHVNWLLNRSREEGRMRAANTTVPVNTLRRDGISEGGSRMPGRRRSSGAETDLSRL</sequence>
<dbReference type="InterPro" id="IPR013083">
    <property type="entry name" value="Znf_RING/FYVE/PHD"/>
</dbReference>
<feature type="zinc finger region" description="TRAF-type" evidence="4">
    <location>
        <begin position="290"/>
        <end position="336"/>
    </location>
</feature>
<evidence type="ECO:0000259" key="7">
    <source>
        <dbReference type="PROSITE" id="PS50145"/>
    </source>
</evidence>
<feature type="domain" description="RING-type" evidence="6">
    <location>
        <begin position="153"/>
        <end position="194"/>
    </location>
</feature>
<dbReference type="Pfam" id="PF00097">
    <property type="entry name" value="zf-C3HC4"/>
    <property type="match status" value="1"/>
</dbReference>
<keyword evidence="3 4" id="KW-0862">Zinc</keyword>
<dbReference type="SUPFAM" id="SSF49599">
    <property type="entry name" value="TRAF domain-like"/>
    <property type="match status" value="2"/>
</dbReference>
<proteinExistence type="predicted"/>
<organism evidence="8 9">
    <name type="scientific">Drechmeria coniospora</name>
    <name type="common">Nematophagous fungus</name>
    <name type="synonym">Meria coniospora</name>
    <dbReference type="NCBI Taxonomy" id="98403"/>
    <lineage>
        <taxon>Eukaryota</taxon>
        <taxon>Fungi</taxon>
        <taxon>Dikarya</taxon>
        <taxon>Ascomycota</taxon>
        <taxon>Pezizomycotina</taxon>
        <taxon>Sordariomycetes</taxon>
        <taxon>Hypocreomycetidae</taxon>
        <taxon>Hypocreales</taxon>
        <taxon>Ophiocordycipitaceae</taxon>
        <taxon>Drechmeria</taxon>
    </lineage>
</organism>
<dbReference type="PROSITE" id="PS50145">
    <property type="entry name" value="ZF_TRAF"/>
    <property type="match status" value="2"/>
</dbReference>
<dbReference type="PROSITE" id="PS00518">
    <property type="entry name" value="ZF_RING_1"/>
    <property type="match status" value="1"/>
</dbReference>
<dbReference type="EMBL" id="LAYC01000003">
    <property type="protein sequence ID" value="KYK56130.1"/>
    <property type="molecule type" value="Genomic_DNA"/>
</dbReference>
<name>A0A151GGA3_DRECN</name>
<feature type="compositionally biased region" description="Polar residues" evidence="5">
    <location>
        <begin position="1"/>
        <end position="10"/>
    </location>
</feature>
<accession>A0A151GGA3</accession>
<dbReference type="AlphaFoldDB" id="A0A151GGA3"/>
<dbReference type="PANTHER" id="PTHR10131">
    <property type="entry name" value="TNF RECEPTOR ASSOCIATED FACTOR"/>
    <property type="match status" value="1"/>
</dbReference>
<dbReference type="STRING" id="98403.A0A151GGA3"/>
<feature type="compositionally biased region" description="Basic and acidic residues" evidence="5">
    <location>
        <begin position="39"/>
        <end position="58"/>
    </location>
</feature>
<feature type="region of interest" description="Disordered" evidence="5">
    <location>
        <begin position="1"/>
        <end position="64"/>
    </location>
</feature>
<feature type="domain" description="TRAF-type" evidence="7">
    <location>
        <begin position="290"/>
        <end position="336"/>
    </location>
</feature>
<dbReference type="InterPro" id="IPR001293">
    <property type="entry name" value="Znf_TRAF"/>
</dbReference>
<feature type="zinc finger region" description="TRAF-type" evidence="4">
    <location>
        <begin position="218"/>
        <end position="256"/>
    </location>
</feature>
<evidence type="ECO:0000256" key="4">
    <source>
        <dbReference type="PROSITE-ProRule" id="PRU00207"/>
    </source>
</evidence>
<dbReference type="PROSITE" id="PS50089">
    <property type="entry name" value="ZF_RING_2"/>
    <property type="match status" value="1"/>
</dbReference>
<evidence type="ECO:0000313" key="9">
    <source>
        <dbReference type="Proteomes" id="UP000076580"/>
    </source>
</evidence>
<evidence type="ECO:0000256" key="1">
    <source>
        <dbReference type="ARBA" id="ARBA00022723"/>
    </source>
</evidence>
<dbReference type="RefSeq" id="XP_040655482.1">
    <property type="nucleotide sequence ID" value="XM_040805378.1"/>
</dbReference>
<evidence type="ECO:0000256" key="5">
    <source>
        <dbReference type="SAM" id="MobiDB-lite"/>
    </source>
</evidence>
<reference evidence="8 9" key="1">
    <citation type="journal article" date="2016" name="Sci. Rep.">
        <title>Insights into Adaptations to a Near-Obligate Nematode Endoparasitic Lifestyle from the Finished Genome of Drechmeria coniospora.</title>
        <authorList>
            <person name="Zhang L."/>
            <person name="Zhou Z."/>
            <person name="Guo Q."/>
            <person name="Fokkens L."/>
            <person name="Miskei M."/>
            <person name="Pocsi I."/>
            <person name="Zhang W."/>
            <person name="Chen M."/>
            <person name="Wang L."/>
            <person name="Sun Y."/>
            <person name="Donzelli B.G."/>
            <person name="Gibson D.M."/>
            <person name="Nelson D.R."/>
            <person name="Luo J.G."/>
            <person name="Rep M."/>
            <person name="Liu H."/>
            <person name="Yang S."/>
            <person name="Wang J."/>
            <person name="Krasnoff S.B."/>
            <person name="Xu Y."/>
            <person name="Molnar I."/>
            <person name="Lin M."/>
        </authorList>
    </citation>
    <scope>NUCLEOTIDE SEQUENCE [LARGE SCALE GENOMIC DNA]</scope>
    <source>
        <strain evidence="8 9">ARSEF 6962</strain>
    </source>
</reference>
<dbReference type="InParanoid" id="A0A151GGA3"/>
<comment type="caution">
    <text evidence="8">The sequence shown here is derived from an EMBL/GenBank/DDBJ whole genome shotgun (WGS) entry which is preliminary data.</text>
</comment>
<feature type="domain" description="TRAF-type" evidence="7">
    <location>
        <begin position="218"/>
        <end position="256"/>
    </location>
</feature>
<keyword evidence="1 4" id="KW-0479">Metal-binding</keyword>
<evidence type="ECO:0000256" key="2">
    <source>
        <dbReference type="ARBA" id="ARBA00022771"/>
    </source>
</evidence>
<dbReference type="PANTHER" id="PTHR10131:SF94">
    <property type="entry name" value="TNF RECEPTOR-ASSOCIATED FACTOR 4"/>
    <property type="match status" value="1"/>
</dbReference>